<dbReference type="GO" id="GO:0016705">
    <property type="term" value="F:oxidoreductase activity, acting on paired donors, with incorporation or reduction of molecular oxygen"/>
    <property type="evidence" value="ECO:0007669"/>
    <property type="project" value="InterPro"/>
</dbReference>
<keyword evidence="3 5" id="KW-0479">Metal-binding</keyword>
<evidence type="ECO:0000256" key="4">
    <source>
        <dbReference type="ARBA" id="ARBA00023004"/>
    </source>
</evidence>
<accession>A0A9W8QSH1</accession>
<keyword evidence="4 5" id="KW-0408">Iron</keyword>
<dbReference type="Proteomes" id="UP001152087">
    <property type="component" value="Unassembled WGS sequence"/>
</dbReference>
<reference evidence="8" key="1">
    <citation type="submission" date="2022-09" db="EMBL/GenBank/DDBJ databases">
        <title>Fusarium specimens isolated from Avocado Roots.</title>
        <authorList>
            <person name="Stajich J."/>
            <person name="Roper C."/>
            <person name="Heimlech-Rivalta G."/>
        </authorList>
    </citation>
    <scope>NUCLEOTIDE SEQUENCE</scope>
    <source>
        <strain evidence="8">A02</strain>
    </source>
</reference>
<proteinExistence type="inferred from homology"/>
<keyword evidence="2 5" id="KW-0349">Heme</keyword>
<evidence type="ECO:0000313" key="9">
    <source>
        <dbReference type="Proteomes" id="UP001152087"/>
    </source>
</evidence>
<name>A0A9W8QSH1_9HYPO</name>
<comment type="similarity">
    <text evidence="6">Belongs to the cytochrome P450 family.</text>
</comment>
<keyword evidence="7" id="KW-0812">Transmembrane</keyword>
<dbReference type="InterPro" id="IPR017972">
    <property type="entry name" value="Cyt_P450_CS"/>
</dbReference>
<evidence type="ECO:0000256" key="1">
    <source>
        <dbReference type="ARBA" id="ARBA00001971"/>
    </source>
</evidence>
<dbReference type="GO" id="GO:0004497">
    <property type="term" value="F:monooxygenase activity"/>
    <property type="evidence" value="ECO:0007669"/>
    <property type="project" value="UniProtKB-KW"/>
</dbReference>
<dbReference type="InterPro" id="IPR002401">
    <property type="entry name" value="Cyt_P450_E_grp-I"/>
</dbReference>
<evidence type="ECO:0000256" key="2">
    <source>
        <dbReference type="ARBA" id="ARBA00022617"/>
    </source>
</evidence>
<evidence type="ECO:0000256" key="6">
    <source>
        <dbReference type="RuleBase" id="RU000461"/>
    </source>
</evidence>
<comment type="caution">
    <text evidence="8">The sequence shown here is derived from an EMBL/GenBank/DDBJ whole genome shotgun (WGS) entry which is preliminary data.</text>
</comment>
<feature type="binding site" description="axial binding residue" evidence="5">
    <location>
        <position position="450"/>
    </location>
    <ligand>
        <name>heme</name>
        <dbReference type="ChEBI" id="CHEBI:30413"/>
    </ligand>
    <ligandPart>
        <name>Fe</name>
        <dbReference type="ChEBI" id="CHEBI:18248"/>
    </ligandPart>
</feature>
<evidence type="ECO:0000256" key="7">
    <source>
        <dbReference type="SAM" id="Phobius"/>
    </source>
</evidence>
<dbReference type="AlphaFoldDB" id="A0A9W8QSH1"/>
<evidence type="ECO:0000256" key="5">
    <source>
        <dbReference type="PIRSR" id="PIRSR602401-1"/>
    </source>
</evidence>
<dbReference type="PRINTS" id="PR00385">
    <property type="entry name" value="P450"/>
</dbReference>
<dbReference type="GO" id="GO:0005506">
    <property type="term" value="F:iron ion binding"/>
    <property type="evidence" value="ECO:0007669"/>
    <property type="project" value="InterPro"/>
</dbReference>
<keyword evidence="7" id="KW-0472">Membrane</keyword>
<dbReference type="FunFam" id="1.10.630.10:FF:000050">
    <property type="entry name" value="Cytochrome P450 monooxygenase"/>
    <property type="match status" value="1"/>
</dbReference>
<dbReference type="EMBL" id="JAOQAV010000088">
    <property type="protein sequence ID" value="KAJ4177888.1"/>
    <property type="molecule type" value="Genomic_DNA"/>
</dbReference>
<dbReference type="Gene3D" id="1.10.630.10">
    <property type="entry name" value="Cytochrome P450"/>
    <property type="match status" value="1"/>
</dbReference>
<organism evidence="8 9">
    <name type="scientific">Fusarium falciforme</name>
    <dbReference type="NCBI Taxonomy" id="195108"/>
    <lineage>
        <taxon>Eukaryota</taxon>
        <taxon>Fungi</taxon>
        <taxon>Dikarya</taxon>
        <taxon>Ascomycota</taxon>
        <taxon>Pezizomycotina</taxon>
        <taxon>Sordariomycetes</taxon>
        <taxon>Hypocreomycetidae</taxon>
        <taxon>Hypocreales</taxon>
        <taxon>Nectriaceae</taxon>
        <taxon>Fusarium</taxon>
        <taxon>Fusarium solani species complex</taxon>
    </lineage>
</organism>
<feature type="transmembrane region" description="Helical" evidence="7">
    <location>
        <begin position="15"/>
        <end position="37"/>
    </location>
</feature>
<dbReference type="Pfam" id="PF00067">
    <property type="entry name" value="p450"/>
    <property type="match status" value="1"/>
</dbReference>
<dbReference type="GO" id="GO:0020037">
    <property type="term" value="F:heme binding"/>
    <property type="evidence" value="ECO:0007669"/>
    <property type="project" value="InterPro"/>
</dbReference>
<sequence length="507" mass="57459">MTTFRSNTIEQLRSALAHVTISHAVLFSISVLLLHFVSNKYLPRLRHVPGPFLAGFTRLWKLNCIAHGRLEKVQMQLHARYGPVVRISPNEVLISDPSAIKTIYGHSSNFRKTKFYIPFGTKDNDDLFTDPNVARHAHHHREIASAYSMTSLVELEPMVDKCVETMCDQFRGLAGQGKPLDIAKWLQFYAFDVIGQITFSRPFGFMQEGKDVQGCISKLERYLIHGALFTVMPEFWPLYYLVNTLLSKVGLAYPPGIGVFNEFVGGQIQDRLERGAQGQIDFVSRLQKMGRDESTIWRSCFANVAAGSDTTAISLRAIIYFLLKNPRAYHRLQDEVDTFSAEGKVSDPVTFGEACKMPYLQAVMKEAMRVHPSVQWSLPRYVPDSGLQIGSVDIPAGTEVGINPYVIHRNTSIFGGDAEVFRPERWLENEEKAKEMDRHMVQFGTGSRVCLGKNISLMEMSKLLPEILRHFDFGLVHPEEPWSVSNFWFAKQDDMDCIVTARKSSRV</sequence>
<evidence type="ECO:0008006" key="10">
    <source>
        <dbReference type="Google" id="ProtNLM"/>
    </source>
</evidence>
<dbReference type="PRINTS" id="PR00463">
    <property type="entry name" value="EP450I"/>
</dbReference>
<dbReference type="InterPro" id="IPR036396">
    <property type="entry name" value="Cyt_P450_sf"/>
</dbReference>
<evidence type="ECO:0000256" key="3">
    <source>
        <dbReference type="ARBA" id="ARBA00022723"/>
    </source>
</evidence>
<gene>
    <name evidence="8" type="ORF">NW755_013577</name>
</gene>
<keyword evidence="6" id="KW-0560">Oxidoreductase</keyword>
<protein>
    <recommendedName>
        <fullName evidence="10">Pisatin demethylase</fullName>
    </recommendedName>
</protein>
<dbReference type="InterPro" id="IPR001128">
    <property type="entry name" value="Cyt_P450"/>
</dbReference>
<comment type="cofactor">
    <cofactor evidence="1 5">
        <name>heme</name>
        <dbReference type="ChEBI" id="CHEBI:30413"/>
    </cofactor>
</comment>
<dbReference type="PANTHER" id="PTHR24305">
    <property type="entry name" value="CYTOCHROME P450"/>
    <property type="match status" value="1"/>
</dbReference>
<dbReference type="CDD" id="cd11060">
    <property type="entry name" value="CYP57A1-like"/>
    <property type="match status" value="1"/>
</dbReference>
<dbReference type="InterPro" id="IPR050121">
    <property type="entry name" value="Cytochrome_P450_monoxygenase"/>
</dbReference>
<evidence type="ECO:0000313" key="8">
    <source>
        <dbReference type="EMBL" id="KAJ4177888.1"/>
    </source>
</evidence>
<dbReference type="PROSITE" id="PS00086">
    <property type="entry name" value="CYTOCHROME_P450"/>
    <property type="match status" value="1"/>
</dbReference>
<dbReference type="PANTHER" id="PTHR24305:SF190">
    <property type="entry name" value="P450, PUTATIVE (EUROFUNG)-RELATED"/>
    <property type="match status" value="1"/>
</dbReference>
<dbReference type="SUPFAM" id="SSF48264">
    <property type="entry name" value="Cytochrome P450"/>
    <property type="match status" value="1"/>
</dbReference>
<keyword evidence="7" id="KW-1133">Transmembrane helix</keyword>
<keyword evidence="6" id="KW-0503">Monooxygenase</keyword>
<keyword evidence="9" id="KW-1185">Reference proteome</keyword>